<evidence type="ECO:0000313" key="2">
    <source>
        <dbReference type="EMBL" id="MFD1454430.1"/>
    </source>
</evidence>
<dbReference type="Proteomes" id="UP001597189">
    <property type="component" value="Unassembled WGS sequence"/>
</dbReference>
<name>A0ABW4D197_9LACO</name>
<sequence>MKKLVKLGVTALVAVSFGGLTVTTADAATWHKGLPKIVRNKMYRTKFDMTYPNDPQYTWYKGTKSTLMEHATQSGAPYKPSKTKYKKVGKTYIIHGYDKLSTARNKMSGKSGKVYGYIRVRKLSNKKIKIADGKKTTKYEGKYVTMQRFYHFPRVNGRVQK</sequence>
<reference evidence="3" key="1">
    <citation type="journal article" date="2019" name="Int. J. Syst. Evol. Microbiol.">
        <title>The Global Catalogue of Microorganisms (GCM) 10K type strain sequencing project: providing services to taxonomists for standard genome sequencing and annotation.</title>
        <authorList>
            <consortium name="The Broad Institute Genomics Platform"/>
            <consortium name="The Broad Institute Genome Sequencing Center for Infectious Disease"/>
            <person name="Wu L."/>
            <person name="Ma J."/>
        </authorList>
    </citation>
    <scope>NUCLEOTIDE SEQUENCE [LARGE SCALE GENOMIC DNA]</scope>
    <source>
        <strain evidence="3">CCM 8979</strain>
    </source>
</reference>
<dbReference type="RefSeq" id="WP_203642277.1">
    <property type="nucleotide sequence ID" value="NZ_BOLN01000001.1"/>
</dbReference>
<protein>
    <recommendedName>
        <fullName evidence="4">Surface layer protein A domain-containing protein</fullName>
    </recommendedName>
</protein>
<feature type="signal peptide" evidence="1">
    <location>
        <begin position="1"/>
        <end position="27"/>
    </location>
</feature>
<keyword evidence="3" id="KW-1185">Reference proteome</keyword>
<evidence type="ECO:0008006" key="4">
    <source>
        <dbReference type="Google" id="ProtNLM"/>
    </source>
</evidence>
<comment type="caution">
    <text evidence="2">The sequence shown here is derived from an EMBL/GenBank/DDBJ whole genome shotgun (WGS) entry which is preliminary data.</text>
</comment>
<keyword evidence="1" id="KW-0732">Signal</keyword>
<evidence type="ECO:0000313" key="3">
    <source>
        <dbReference type="Proteomes" id="UP001597189"/>
    </source>
</evidence>
<feature type="chain" id="PRO_5046361581" description="Surface layer protein A domain-containing protein" evidence="1">
    <location>
        <begin position="28"/>
        <end position="161"/>
    </location>
</feature>
<dbReference type="EMBL" id="JBHTOD010000001">
    <property type="protein sequence ID" value="MFD1454430.1"/>
    <property type="molecule type" value="Genomic_DNA"/>
</dbReference>
<gene>
    <name evidence="2" type="ORF">ACFQ44_01895</name>
</gene>
<evidence type="ECO:0000256" key="1">
    <source>
        <dbReference type="SAM" id="SignalP"/>
    </source>
</evidence>
<proteinExistence type="predicted"/>
<accession>A0ABW4D197</accession>
<organism evidence="2 3">
    <name type="scientific">Levilactobacillus lanxiensis</name>
    <dbReference type="NCBI Taxonomy" id="2799568"/>
    <lineage>
        <taxon>Bacteria</taxon>
        <taxon>Bacillati</taxon>
        <taxon>Bacillota</taxon>
        <taxon>Bacilli</taxon>
        <taxon>Lactobacillales</taxon>
        <taxon>Lactobacillaceae</taxon>
        <taxon>Levilactobacillus</taxon>
    </lineage>
</organism>